<reference evidence="1 2" key="1">
    <citation type="journal article" date="2014" name="Genome Announc.">
        <title>Draft Genome Sequence of the Haloacid-Degrading Burkholderia caribensis Strain MBA4.</title>
        <authorList>
            <person name="Pan Y."/>
            <person name="Kong K.F."/>
            <person name="Tsang J.S."/>
        </authorList>
    </citation>
    <scope>NUCLEOTIDE SEQUENCE [LARGE SCALE GENOMIC DNA]</scope>
    <source>
        <strain evidence="1 2">MBA4</strain>
        <plasmid evidence="2">Plasmid</plasmid>
    </source>
</reference>
<evidence type="ECO:0008006" key="3">
    <source>
        <dbReference type="Google" id="ProtNLM"/>
    </source>
</evidence>
<protein>
    <recommendedName>
        <fullName evidence="3">DUF3293 domain-containing protein</fullName>
    </recommendedName>
</protein>
<dbReference type="RefSeq" id="WP_035992252.1">
    <property type="nucleotide sequence ID" value="NZ_CP012748.1"/>
</dbReference>
<dbReference type="EMBL" id="CP012748">
    <property type="protein sequence ID" value="ALL71458.1"/>
    <property type="molecule type" value="Genomic_DNA"/>
</dbReference>
<dbReference type="Pfam" id="PF11697">
    <property type="entry name" value="DUF3293"/>
    <property type="match status" value="1"/>
</dbReference>
<dbReference type="Proteomes" id="UP000019146">
    <property type="component" value="Plasmid unnamed"/>
</dbReference>
<geneLocation type="plasmid" evidence="2"/>
<proteinExistence type="predicted"/>
<keyword evidence="1" id="KW-0614">Plasmid</keyword>
<name>A0A0P0RR30_9BURK</name>
<dbReference type="InterPro" id="IPR021710">
    <property type="entry name" value="DUF3293"/>
</dbReference>
<sequence length="142" mass="15162">MFSESQIPRATIQAYLETHYQVHGSTPALLKIGEGNATLAAIHRSNGVEASAFVTACNPFSEPLDDAANAERQKTLAAELTQRGLTFIEGVGQHPSNDWTGEASFLVLGVSIEEAKELGARFGQNAIVWAGSDAVPQLVLLR</sequence>
<gene>
    <name evidence="1" type="ORF">K788_0006135</name>
</gene>
<evidence type="ECO:0000313" key="2">
    <source>
        <dbReference type="Proteomes" id="UP000019146"/>
    </source>
</evidence>
<evidence type="ECO:0000313" key="1">
    <source>
        <dbReference type="EMBL" id="ALL71458.1"/>
    </source>
</evidence>
<dbReference type="AlphaFoldDB" id="A0A0P0RR30"/>
<dbReference type="GeneID" id="69974816"/>
<dbReference type="KEGG" id="bcai:K788_0006135"/>
<accession>A0A0P0RR30</accession>
<organism evidence="1 2">
    <name type="scientific">Paraburkholderia caribensis MBA4</name>
    <dbReference type="NCBI Taxonomy" id="1323664"/>
    <lineage>
        <taxon>Bacteria</taxon>
        <taxon>Pseudomonadati</taxon>
        <taxon>Pseudomonadota</taxon>
        <taxon>Betaproteobacteria</taxon>
        <taxon>Burkholderiales</taxon>
        <taxon>Burkholderiaceae</taxon>
        <taxon>Paraburkholderia</taxon>
    </lineage>
</organism>